<evidence type="ECO:0000256" key="2">
    <source>
        <dbReference type="ARBA" id="ARBA00010730"/>
    </source>
</evidence>
<dbReference type="InterPro" id="IPR040720">
    <property type="entry name" value="GH81_C"/>
</dbReference>
<evidence type="ECO:0000256" key="9">
    <source>
        <dbReference type="SAM" id="MobiDB-lite"/>
    </source>
</evidence>
<dbReference type="PANTHER" id="PTHR31983">
    <property type="entry name" value="ENDO-1,3(4)-BETA-GLUCANASE 1"/>
    <property type="match status" value="1"/>
</dbReference>
<dbReference type="GO" id="GO:0042973">
    <property type="term" value="F:glucan endo-1,3-beta-D-glucosidase activity"/>
    <property type="evidence" value="ECO:0007669"/>
    <property type="project" value="UniProtKB-EC"/>
</dbReference>
<keyword evidence="14" id="KW-1185">Reference proteome</keyword>
<dbReference type="EMBL" id="MU865287">
    <property type="protein sequence ID" value="KAK4232500.1"/>
    <property type="molecule type" value="Genomic_DNA"/>
</dbReference>
<feature type="signal peptide" evidence="10">
    <location>
        <begin position="1"/>
        <end position="26"/>
    </location>
</feature>
<evidence type="ECO:0000256" key="6">
    <source>
        <dbReference type="ARBA" id="ARBA00023295"/>
    </source>
</evidence>
<accession>A0AAN7BZH7</accession>
<evidence type="ECO:0000313" key="14">
    <source>
        <dbReference type="Proteomes" id="UP001301958"/>
    </source>
</evidence>
<evidence type="ECO:0000256" key="3">
    <source>
        <dbReference type="ARBA" id="ARBA00012780"/>
    </source>
</evidence>
<keyword evidence="10" id="KW-0732">Signal</keyword>
<dbReference type="Pfam" id="PF17652">
    <property type="entry name" value="Glyco_hydro81C"/>
    <property type="match status" value="1"/>
</dbReference>
<dbReference type="EC" id="3.2.1.39" evidence="3"/>
<comment type="catalytic activity">
    <reaction evidence="1">
        <text>Hydrolysis of (1-&gt;3)-beta-D-glucosidic linkages in (1-&gt;3)-beta-D-glucans.</text>
        <dbReference type="EC" id="3.2.1.39"/>
    </reaction>
</comment>
<evidence type="ECO:0000259" key="12">
    <source>
        <dbReference type="Pfam" id="PF17652"/>
    </source>
</evidence>
<dbReference type="FunFam" id="1.10.287.1170:FF:000001">
    <property type="entry name" value="Endo-1,3-beta-glucanase Engl1"/>
    <property type="match status" value="1"/>
</dbReference>
<dbReference type="GO" id="GO:0000272">
    <property type="term" value="P:polysaccharide catabolic process"/>
    <property type="evidence" value="ECO:0007669"/>
    <property type="project" value="UniProtKB-KW"/>
</dbReference>
<dbReference type="Gene3D" id="2.70.98.30">
    <property type="entry name" value="Golgi alpha-mannosidase II, domain 4"/>
    <property type="match status" value="1"/>
</dbReference>
<dbReference type="GO" id="GO:0052861">
    <property type="term" value="F:endo-1,3(4)-beta-glucanase activity"/>
    <property type="evidence" value="ECO:0007669"/>
    <property type="project" value="InterPro"/>
</dbReference>
<keyword evidence="6" id="KW-0326">Glycosidase</keyword>
<reference evidence="13" key="2">
    <citation type="submission" date="2023-05" db="EMBL/GenBank/DDBJ databases">
        <authorList>
            <consortium name="Lawrence Berkeley National Laboratory"/>
            <person name="Steindorff A."/>
            <person name="Hensen N."/>
            <person name="Bonometti L."/>
            <person name="Westerberg I."/>
            <person name="Brannstrom I.O."/>
            <person name="Guillou S."/>
            <person name="Cros-Aarteil S."/>
            <person name="Calhoun S."/>
            <person name="Haridas S."/>
            <person name="Kuo A."/>
            <person name="Mondo S."/>
            <person name="Pangilinan J."/>
            <person name="Riley R."/>
            <person name="Labutti K."/>
            <person name="Andreopoulos B."/>
            <person name="Lipzen A."/>
            <person name="Chen C."/>
            <person name="Yanf M."/>
            <person name="Daum C."/>
            <person name="Ng V."/>
            <person name="Clum A."/>
            <person name="Ohm R."/>
            <person name="Martin F."/>
            <person name="Silar P."/>
            <person name="Natvig D."/>
            <person name="Lalanne C."/>
            <person name="Gautier V."/>
            <person name="Ament-Velasquez S.L."/>
            <person name="Kruys A."/>
            <person name="Hutchinson M.I."/>
            <person name="Powell A.J."/>
            <person name="Barry K."/>
            <person name="Miller A.N."/>
            <person name="Grigoriev I.V."/>
            <person name="Debuchy R."/>
            <person name="Gladieux P."/>
            <person name="Thoren M.H."/>
            <person name="Johannesson H."/>
        </authorList>
    </citation>
    <scope>NUCLEOTIDE SEQUENCE</scope>
    <source>
        <strain evidence="13">CBS 990.96</strain>
    </source>
</reference>
<evidence type="ECO:0000256" key="1">
    <source>
        <dbReference type="ARBA" id="ARBA00000382"/>
    </source>
</evidence>
<dbReference type="InterPro" id="IPR005200">
    <property type="entry name" value="Endo-beta-glucanase"/>
</dbReference>
<name>A0AAN7BZH7_9PEZI</name>
<keyword evidence="7" id="KW-0961">Cell wall biogenesis/degradation</keyword>
<dbReference type="GO" id="GO:0071555">
    <property type="term" value="P:cell wall organization"/>
    <property type="evidence" value="ECO:0007669"/>
    <property type="project" value="UniProtKB-KW"/>
</dbReference>
<feature type="region of interest" description="Disordered" evidence="9">
    <location>
        <begin position="156"/>
        <end position="220"/>
    </location>
</feature>
<dbReference type="PROSITE" id="PS52008">
    <property type="entry name" value="GH81"/>
    <property type="match status" value="1"/>
</dbReference>
<evidence type="ECO:0000256" key="10">
    <source>
        <dbReference type="SAM" id="SignalP"/>
    </source>
</evidence>
<dbReference type="GO" id="GO:0009986">
    <property type="term" value="C:cell surface"/>
    <property type="evidence" value="ECO:0007669"/>
    <property type="project" value="TreeGrafter"/>
</dbReference>
<dbReference type="PANTHER" id="PTHR31983:SF0">
    <property type="entry name" value="GLUCAN ENDO-1,3-BETA-D-GLUCOSIDASE 2"/>
    <property type="match status" value="1"/>
</dbReference>
<reference evidence="13" key="1">
    <citation type="journal article" date="2023" name="Mol. Phylogenet. Evol.">
        <title>Genome-scale phylogeny and comparative genomics of the fungal order Sordariales.</title>
        <authorList>
            <person name="Hensen N."/>
            <person name="Bonometti L."/>
            <person name="Westerberg I."/>
            <person name="Brannstrom I.O."/>
            <person name="Guillou S."/>
            <person name="Cros-Aarteil S."/>
            <person name="Calhoun S."/>
            <person name="Haridas S."/>
            <person name="Kuo A."/>
            <person name="Mondo S."/>
            <person name="Pangilinan J."/>
            <person name="Riley R."/>
            <person name="LaButti K."/>
            <person name="Andreopoulos B."/>
            <person name="Lipzen A."/>
            <person name="Chen C."/>
            <person name="Yan M."/>
            <person name="Daum C."/>
            <person name="Ng V."/>
            <person name="Clum A."/>
            <person name="Steindorff A."/>
            <person name="Ohm R.A."/>
            <person name="Martin F."/>
            <person name="Silar P."/>
            <person name="Natvig D.O."/>
            <person name="Lalanne C."/>
            <person name="Gautier V."/>
            <person name="Ament-Velasquez S.L."/>
            <person name="Kruys A."/>
            <person name="Hutchinson M.I."/>
            <person name="Powell A.J."/>
            <person name="Barry K."/>
            <person name="Miller A.N."/>
            <person name="Grigoriev I.V."/>
            <person name="Debuchy R."/>
            <person name="Gladieux P."/>
            <person name="Hiltunen Thoren M."/>
            <person name="Johannesson H."/>
        </authorList>
    </citation>
    <scope>NUCLEOTIDE SEQUENCE</scope>
    <source>
        <strain evidence="13">CBS 990.96</strain>
    </source>
</reference>
<protein>
    <recommendedName>
        <fullName evidence="3">glucan endo-1,3-beta-D-glucosidase</fullName>
        <ecNumber evidence="3">3.2.1.39</ecNumber>
    </recommendedName>
</protein>
<dbReference type="Proteomes" id="UP001301958">
    <property type="component" value="Unassembled WGS sequence"/>
</dbReference>
<keyword evidence="4 13" id="KW-0378">Hydrolase</keyword>
<proteinExistence type="inferred from homology"/>
<comment type="caution">
    <text evidence="13">The sequence shown here is derived from an EMBL/GenBank/DDBJ whole genome shotgun (WGS) entry which is preliminary data.</text>
</comment>
<evidence type="ECO:0000313" key="13">
    <source>
        <dbReference type="EMBL" id="KAK4232500.1"/>
    </source>
</evidence>
<feature type="compositionally biased region" description="Pro residues" evidence="9">
    <location>
        <begin position="169"/>
        <end position="181"/>
    </location>
</feature>
<feature type="compositionally biased region" description="Low complexity" evidence="9">
    <location>
        <begin position="156"/>
        <end position="168"/>
    </location>
</feature>
<dbReference type="InterPro" id="IPR040451">
    <property type="entry name" value="GH81_N"/>
</dbReference>
<dbReference type="AlphaFoldDB" id="A0AAN7BZH7"/>
<organism evidence="13 14">
    <name type="scientific">Podospora fimiseda</name>
    <dbReference type="NCBI Taxonomy" id="252190"/>
    <lineage>
        <taxon>Eukaryota</taxon>
        <taxon>Fungi</taxon>
        <taxon>Dikarya</taxon>
        <taxon>Ascomycota</taxon>
        <taxon>Pezizomycotina</taxon>
        <taxon>Sordariomycetes</taxon>
        <taxon>Sordariomycetidae</taxon>
        <taxon>Sordariales</taxon>
        <taxon>Podosporaceae</taxon>
        <taxon>Podospora</taxon>
    </lineage>
</organism>
<evidence type="ECO:0000259" key="11">
    <source>
        <dbReference type="Pfam" id="PF03639"/>
    </source>
</evidence>
<evidence type="ECO:0000256" key="4">
    <source>
        <dbReference type="ARBA" id="ARBA00022801"/>
    </source>
</evidence>
<evidence type="ECO:0000256" key="7">
    <source>
        <dbReference type="ARBA" id="ARBA00023316"/>
    </source>
</evidence>
<keyword evidence="8" id="KW-0624">Polysaccharide degradation</keyword>
<feature type="domain" description="Glycosyl hydrolase family 81 N-terminal" evidence="11">
    <location>
        <begin position="210"/>
        <end position="532"/>
    </location>
</feature>
<feature type="domain" description="Glycosyl hydrolase family 81 C-terminal" evidence="12">
    <location>
        <begin position="542"/>
        <end position="894"/>
    </location>
</feature>
<evidence type="ECO:0000256" key="5">
    <source>
        <dbReference type="ARBA" id="ARBA00023277"/>
    </source>
</evidence>
<gene>
    <name evidence="13" type="ORF">QBC38DRAFT_514093</name>
</gene>
<evidence type="ECO:0000256" key="8">
    <source>
        <dbReference type="ARBA" id="ARBA00023326"/>
    </source>
</evidence>
<sequence length="903" mass="97903">MARISFNRLFLFAWLLTLLQVSISLARPPGIRNGPSEVEARKVNKVTVCKTTTTTKSTPPVVRAAAAKRAKPTPLVWRPGGWNAPLVGKLKVENTSVTEPIESTETVSLITTVIPSSGTVIILPTPTEEPTNTGFIPPFRATSGAGYITSQPIITSPIPSPTSLIEPTETPPPDGPTPPEPTNTMAGPNVFSRPVSTDPPPSQISRKKDHPAPRIGITSTGAPIGTNKFYGNFFLGNQTSPAYLHPYSISWARGQGASGTWGLAISHVEPFQRVYGKPDATTGAASYFINPVGIHSVCISANELGPGTVLTTENHTDSSVQVSLRQAAQGPAVIQFPLVQGSAFITAIFNGGQPLIQTGIYFKTVTRPTRDVKSGVTKYKLHMEDGNVWLVYAYHTRGDGLNLQVVNNGLAMSTGPFYGILQIAKDPGNGAEQVLDQACGVYPTGVTLEGKVNGQLGEYKMKFGKSGMAYATGVAMYALPHHLSSFDNTTRGKVVQGARLNTTTKGVANLVVADEWRMLEEDVPSALGFLPWVDGVGSVSEISAEVKEYVRNVAIQEVSQDMLQQSDQNSMYFSGKALAKFAGIILALHDIIGDEALAFTALNQLKLAFARFAENQQQFPLVYESGWGGVVSSATYVTGNSGADFGNSYYNDHHFHYGYFIYTAAVIGHLDPSWIPENKPWVNMLVRDIANPSTQDQYFPVWRCFDWYHGHSWAHGLFDTLDGKDQESSSEDTMASYALKMWGDVVGDADLAARGSLMLAVQARSLNAYYLYSSTNDVQPANFIGNKVAGILFENKVDHTTYFGSNIEYIQGIHMLPLLPHTPLIRKPEFVREEWEVYFSGGKIESVTGGWRGILMGNYATIDPRGAFEFFSGGEEGEFDPGWLDGGASLTWYLVYSAALGGL</sequence>
<feature type="chain" id="PRO_5043010192" description="glucan endo-1,3-beta-D-glucosidase" evidence="10">
    <location>
        <begin position="27"/>
        <end position="903"/>
    </location>
</feature>
<dbReference type="Pfam" id="PF03639">
    <property type="entry name" value="Glyco_hydro_81"/>
    <property type="match status" value="1"/>
</dbReference>
<comment type="similarity">
    <text evidence="2">Belongs to the glycosyl hydrolase 81 family.</text>
</comment>
<keyword evidence="5" id="KW-0119">Carbohydrate metabolism</keyword>
<dbReference type="Gene3D" id="1.10.287.1170">
    <property type="entry name" value="glycoside hydrolase family 81 endo-[beta] glucanase"/>
    <property type="match status" value="1"/>
</dbReference>